<protein>
    <submittedName>
        <fullName evidence="3">PRC-barrel domain containing protein</fullName>
    </submittedName>
</protein>
<evidence type="ECO:0000313" key="4">
    <source>
        <dbReference type="Proteomes" id="UP000295727"/>
    </source>
</evidence>
<sequence length="146" mass="15606">MKIVKLAVIAFAAASLGLLTPLTEAQEAGAQPIGVSVEQVSIIVNGWSAKQSLLGKPVYNDQGEKVGVLHDIIVAPDDAVSFAIIAAHQFIGVSQHDVAVPMTQIDVVNGKLVWAGATRAAVKSMPEFQYSRVRVTPIARRDYLHH</sequence>
<dbReference type="KEGG" id="ppai:E1956_42155"/>
<reference evidence="3 4" key="1">
    <citation type="submission" date="2019-03" db="EMBL/GenBank/DDBJ databases">
        <title>Paraburkholderia sp. 7MH5, isolated from subtropical forest soil.</title>
        <authorList>
            <person name="Gao Z.-H."/>
            <person name="Qiu L.-H."/>
        </authorList>
    </citation>
    <scope>NUCLEOTIDE SEQUENCE [LARGE SCALE GENOMIC DNA]</scope>
    <source>
        <strain evidence="3 4">7MH5</strain>
    </source>
</reference>
<keyword evidence="1" id="KW-0732">Signal</keyword>
<dbReference type="SUPFAM" id="SSF50346">
    <property type="entry name" value="PRC-barrel domain"/>
    <property type="match status" value="1"/>
</dbReference>
<evidence type="ECO:0000259" key="2">
    <source>
        <dbReference type="Pfam" id="PF05239"/>
    </source>
</evidence>
<dbReference type="Pfam" id="PF05239">
    <property type="entry name" value="PRC"/>
    <property type="match status" value="1"/>
</dbReference>
<dbReference type="InterPro" id="IPR011033">
    <property type="entry name" value="PRC_barrel-like_sf"/>
</dbReference>
<dbReference type="EMBL" id="CP038151">
    <property type="protein sequence ID" value="QBR03703.1"/>
    <property type="molecule type" value="Genomic_DNA"/>
</dbReference>
<accession>A0A4V1B0R6</accession>
<dbReference type="AlphaFoldDB" id="A0A4V1B0R6"/>
<feature type="chain" id="PRO_5020212112" evidence="1">
    <location>
        <begin position="26"/>
        <end position="146"/>
    </location>
</feature>
<organism evidence="3 4">
    <name type="scientific">Paraburkholderia pallida</name>
    <dbReference type="NCBI Taxonomy" id="2547399"/>
    <lineage>
        <taxon>Bacteria</taxon>
        <taxon>Pseudomonadati</taxon>
        <taxon>Pseudomonadota</taxon>
        <taxon>Betaproteobacteria</taxon>
        <taxon>Burkholderiales</taxon>
        <taxon>Burkholderiaceae</taxon>
        <taxon>Paraburkholderia</taxon>
    </lineage>
</organism>
<dbReference type="Gene3D" id="2.30.30.240">
    <property type="entry name" value="PRC-barrel domain"/>
    <property type="match status" value="1"/>
</dbReference>
<name>A0A4V1B0R6_9BURK</name>
<feature type="signal peptide" evidence="1">
    <location>
        <begin position="1"/>
        <end position="25"/>
    </location>
</feature>
<proteinExistence type="predicted"/>
<dbReference type="Proteomes" id="UP000295727">
    <property type="component" value="Chromosome 4"/>
</dbReference>
<keyword evidence="4" id="KW-1185">Reference proteome</keyword>
<dbReference type="OrthoDB" id="8759924at2"/>
<dbReference type="InterPro" id="IPR027275">
    <property type="entry name" value="PRC-brl_dom"/>
</dbReference>
<evidence type="ECO:0000256" key="1">
    <source>
        <dbReference type="SAM" id="SignalP"/>
    </source>
</evidence>
<gene>
    <name evidence="3" type="ORF">E1956_42155</name>
</gene>
<evidence type="ECO:0000313" key="3">
    <source>
        <dbReference type="EMBL" id="QBR03703.1"/>
    </source>
</evidence>
<feature type="domain" description="PRC-barrel" evidence="2">
    <location>
        <begin position="52"/>
        <end position="113"/>
    </location>
</feature>